<keyword evidence="1" id="KW-0732">Signal</keyword>
<reference evidence="2" key="1">
    <citation type="submission" date="2024-01" db="EMBL/GenBank/DDBJ databases">
        <authorList>
            <person name="Webb A."/>
        </authorList>
    </citation>
    <scope>NUCLEOTIDE SEQUENCE</scope>
    <source>
        <strain evidence="2">Pm1</strain>
    </source>
</reference>
<proteinExistence type="predicted"/>
<dbReference type="Proteomes" id="UP001162060">
    <property type="component" value="Unassembled WGS sequence"/>
</dbReference>
<dbReference type="AlphaFoldDB" id="A0AAV1T8Z1"/>
<evidence type="ECO:0000256" key="1">
    <source>
        <dbReference type="SAM" id="SignalP"/>
    </source>
</evidence>
<dbReference type="EMBL" id="CAKLBY020000030">
    <property type="protein sequence ID" value="CAK7905772.1"/>
    <property type="molecule type" value="Genomic_DNA"/>
</dbReference>
<comment type="caution">
    <text evidence="2">The sequence shown here is derived from an EMBL/GenBank/DDBJ whole genome shotgun (WGS) entry which is preliminary data.</text>
</comment>
<protein>
    <submittedName>
        <fullName evidence="2">Uncharacterized protein</fullName>
    </submittedName>
</protein>
<gene>
    <name evidence="2" type="ORF">PM001_LOCUS3176</name>
</gene>
<sequence>MVIIALALTWGVPAKHGDIPNAYVKAYNEAHLLIHLHLPLGMSVYSATLRKYGAASSKELVLELRKSLYRLKQAGRL</sequence>
<accession>A0AAV1T8Z1</accession>
<evidence type="ECO:0000313" key="2">
    <source>
        <dbReference type="EMBL" id="CAK7905772.1"/>
    </source>
</evidence>
<feature type="signal peptide" evidence="1">
    <location>
        <begin position="1"/>
        <end position="17"/>
    </location>
</feature>
<evidence type="ECO:0000313" key="3">
    <source>
        <dbReference type="Proteomes" id="UP001162060"/>
    </source>
</evidence>
<name>A0AAV1T8Z1_9STRA</name>
<feature type="chain" id="PRO_5043886531" evidence="1">
    <location>
        <begin position="18"/>
        <end position="77"/>
    </location>
</feature>
<organism evidence="2 3">
    <name type="scientific">Peronospora matthiolae</name>
    <dbReference type="NCBI Taxonomy" id="2874970"/>
    <lineage>
        <taxon>Eukaryota</taxon>
        <taxon>Sar</taxon>
        <taxon>Stramenopiles</taxon>
        <taxon>Oomycota</taxon>
        <taxon>Peronosporomycetes</taxon>
        <taxon>Peronosporales</taxon>
        <taxon>Peronosporaceae</taxon>
        <taxon>Peronospora</taxon>
    </lineage>
</organism>